<evidence type="ECO:0000313" key="2">
    <source>
        <dbReference type="EMBL" id="KAH3872315.1"/>
    </source>
</evidence>
<dbReference type="Proteomes" id="UP000828390">
    <property type="component" value="Unassembled WGS sequence"/>
</dbReference>
<feature type="region of interest" description="Disordered" evidence="1">
    <location>
        <begin position="1"/>
        <end position="22"/>
    </location>
</feature>
<sequence length="59" mass="6247">MYWGLETRSAAGACTSQPGRESPTLDLLEDFSEESASGMLIVRSCIAVSQNSKIGVPQA</sequence>
<comment type="caution">
    <text evidence="2">The sequence shown here is derived from an EMBL/GenBank/DDBJ whole genome shotgun (WGS) entry which is preliminary data.</text>
</comment>
<dbReference type="AlphaFoldDB" id="A0A9D4M7Q5"/>
<protein>
    <submittedName>
        <fullName evidence="2">Uncharacterized protein</fullName>
    </submittedName>
</protein>
<evidence type="ECO:0000256" key="1">
    <source>
        <dbReference type="SAM" id="MobiDB-lite"/>
    </source>
</evidence>
<name>A0A9D4M7Q5_DREPO</name>
<gene>
    <name evidence="2" type="ORF">DPMN_035530</name>
</gene>
<keyword evidence="3" id="KW-1185">Reference proteome</keyword>
<organism evidence="2 3">
    <name type="scientific">Dreissena polymorpha</name>
    <name type="common">Zebra mussel</name>
    <name type="synonym">Mytilus polymorpha</name>
    <dbReference type="NCBI Taxonomy" id="45954"/>
    <lineage>
        <taxon>Eukaryota</taxon>
        <taxon>Metazoa</taxon>
        <taxon>Spiralia</taxon>
        <taxon>Lophotrochozoa</taxon>
        <taxon>Mollusca</taxon>
        <taxon>Bivalvia</taxon>
        <taxon>Autobranchia</taxon>
        <taxon>Heteroconchia</taxon>
        <taxon>Euheterodonta</taxon>
        <taxon>Imparidentia</taxon>
        <taxon>Neoheterodontei</taxon>
        <taxon>Myida</taxon>
        <taxon>Dreissenoidea</taxon>
        <taxon>Dreissenidae</taxon>
        <taxon>Dreissena</taxon>
    </lineage>
</organism>
<proteinExistence type="predicted"/>
<reference evidence="2" key="2">
    <citation type="submission" date="2020-11" db="EMBL/GenBank/DDBJ databases">
        <authorList>
            <person name="McCartney M.A."/>
            <person name="Auch B."/>
            <person name="Kono T."/>
            <person name="Mallez S."/>
            <person name="Becker A."/>
            <person name="Gohl D.M."/>
            <person name="Silverstein K.A.T."/>
            <person name="Koren S."/>
            <person name="Bechman K.B."/>
            <person name="Herman A."/>
            <person name="Abrahante J.E."/>
            <person name="Garbe J."/>
        </authorList>
    </citation>
    <scope>NUCLEOTIDE SEQUENCE</scope>
    <source>
        <strain evidence="2">Duluth1</strain>
        <tissue evidence="2">Whole animal</tissue>
    </source>
</reference>
<reference evidence="2" key="1">
    <citation type="journal article" date="2019" name="bioRxiv">
        <title>The Genome of the Zebra Mussel, Dreissena polymorpha: A Resource for Invasive Species Research.</title>
        <authorList>
            <person name="McCartney M.A."/>
            <person name="Auch B."/>
            <person name="Kono T."/>
            <person name="Mallez S."/>
            <person name="Zhang Y."/>
            <person name="Obille A."/>
            <person name="Becker A."/>
            <person name="Abrahante J.E."/>
            <person name="Garbe J."/>
            <person name="Badalamenti J.P."/>
            <person name="Herman A."/>
            <person name="Mangelson H."/>
            <person name="Liachko I."/>
            <person name="Sullivan S."/>
            <person name="Sone E.D."/>
            <person name="Koren S."/>
            <person name="Silverstein K.A.T."/>
            <person name="Beckman K.B."/>
            <person name="Gohl D.M."/>
        </authorList>
    </citation>
    <scope>NUCLEOTIDE SEQUENCE</scope>
    <source>
        <strain evidence="2">Duluth1</strain>
        <tissue evidence="2">Whole animal</tissue>
    </source>
</reference>
<evidence type="ECO:0000313" key="3">
    <source>
        <dbReference type="Proteomes" id="UP000828390"/>
    </source>
</evidence>
<dbReference type="EMBL" id="JAIWYP010000002">
    <property type="protein sequence ID" value="KAH3872315.1"/>
    <property type="molecule type" value="Genomic_DNA"/>
</dbReference>
<accession>A0A9D4M7Q5</accession>